<name>A0A6B2LKL6_9EUKA</name>
<dbReference type="InterPro" id="IPR027417">
    <property type="entry name" value="P-loop_NTPase"/>
</dbReference>
<sequence>MVKDENYHKKVPFGCPVLDGMMRGGLPSQGIIELTGEAGSGKTQLALQLLLSTVAPARHGGLEGAAFYVSTEGEFPTRRWSQMLQVYCAEHPEVSPKEMEKNLFIHKVADLSSFWQNQTPTPAEAHQSLHY</sequence>
<dbReference type="SUPFAM" id="SSF52540">
    <property type="entry name" value="P-loop containing nucleoside triphosphate hydrolases"/>
    <property type="match status" value="1"/>
</dbReference>
<dbReference type="AlphaFoldDB" id="A0A6B2LKL6"/>
<dbReference type="Gene3D" id="3.40.50.300">
    <property type="entry name" value="P-loop containing nucleotide triphosphate hydrolases"/>
    <property type="match status" value="1"/>
</dbReference>
<dbReference type="GO" id="GO:0005524">
    <property type="term" value="F:ATP binding"/>
    <property type="evidence" value="ECO:0007669"/>
    <property type="project" value="InterPro"/>
</dbReference>
<dbReference type="InterPro" id="IPR013632">
    <property type="entry name" value="Rad51_C"/>
</dbReference>
<organism evidence="2">
    <name type="scientific">Arcella intermedia</name>
    <dbReference type="NCBI Taxonomy" id="1963864"/>
    <lineage>
        <taxon>Eukaryota</taxon>
        <taxon>Amoebozoa</taxon>
        <taxon>Tubulinea</taxon>
        <taxon>Elardia</taxon>
        <taxon>Arcellinida</taxon>
        <taxon>Sphaerothecina</taxon>
        <taxon>Arcellidae</taxon>
        <taxon>Arcella</taxon>
    </lineage>
</organism>
<dbReference type="PANTHER" id="PTHR46487">
    <property type="entry name" value="DNA REPAIR PROTEIN XRCC3"/>
    <property type="match status" value="1"/>
</dbReference>
<dbReference type="GO" id="GO:0000400">
    <property type="term" value="F:four-way junction DNA binding"/>
    <property type="evidence" value="ECO:0007669"/>
    <property type="project" value="TreeGrafter"/>
</dbReference>
<dbReference type="PROSITE" id="PS50162">
    <property type="entry name" value="RECA_2"/>
    <property type="match status" value="1"/>
</dbReference>
<protein>
    <recommendedName>
        <fullName evidence="1">RecA family profile 1 domain-containing protein</fullName>
    </recommendedName>
</protein>
<dbReference type="EMBL" id="GIBP01008279">
    <property type="protein sequence ID" value="NDV37248.1"/>
    <property type="molecule type" value="Transcribed_RNA"/>
</dbReference>
<dbReference type="GO" id="GO:0071140">
    <property type="term" value="P:resolution of mitotic recombination intermediates"/>
    <property type="evidence" value="ECO:0007669"/>
    <property type="project" value="TreeGrafter"/>
</dbReference>
<proteinExistence type="predicted"/>
<reference evidence="2" key="1">
    <citation type="journal article" date="2020" name="J. Eukaryot. Microbiol.">
        <title>De novo Sequencing, Assembly and Annotation of the Transcriptome for the Free-Living Testate Amoeba Arcella intermedia.</title>
        <authorList>
            <person name="Ribeiro G.M."/>
            <person name="Porfirio-Sousa A.L."/>
            <person name="Maurer-Alcala X.X."/>
            <person name="Katz L.A."/>
            <person name="Lahr D.J.G."/>
        </authorList>
    </citation>
    <scope>NUCLEOTIDE SEQUENCE</scope>
</reference>
<dbReference type="Pfam" id="PF08423">
    <property type="entry name" value="Rad51"/>
    <property type="match status" value="1"/>
</dbReference>
<dbReference type="GO" id="GO:0000722">
    <property type="term" value="P:telomere maintenance via recombination"/>
    <property type="evidence" value="ECO:0007669"/>
    <property type="project" value="TreeGrafter"/>
</dbReference>
<evidence type="ECO:0000259" key="1">
    <source>
        <dbReference type="PROSITE" id="PS50162"/>
    </source>
</evidence>
<dbReference type="InterPro" id="IPR020588">
    <property type="entry name" value="RecA_ATP-bd"/>
</dbReference>
<dbReference type="PANTHER" id="PTHR46487:SF1">
    <property type="entry name" value="DNA REPAIR PROTEIN XRCC3"/>
    <property type="match status" value="1"/>
</dbReference>
<dbReference type="GO" id="GO:0090656">
    <property type="term" value="P:t-circle formation"/>
    <property type="evidence" value="ECO:0007669"/>
    <property type="project" value="TreeGrafter"/>
</dbReference>
<accession>A0A6B2LKL6</accession>
<dbReference type="GO" id="GO:0033065">
    <property type="term" value="C:Rad51C-XRCC3 complex"/>
    <property type="evidence" value="ECO:0007669"/>
    <property type="project" value="TreeGrafter"/>
</dbReference>
<evidence type="ECO:0000313" key="2">
    <source>
        <dbReference type="EMBL" id="NDV37248.1"/>
    </source>
</evidence>
<feature type="domain" description="RecA family profile 1" evidence="1">
    <location>
        <begin position="7"/>
        <end position="131"/>
    </location>
</feature>
<dbReference type="GO" id="GO:0005657">
    <property type="term" value="C:replication fork"/>
    <property type="evidence" value="ECO:0007669"/>
    <property type="project" value="TreeGrafter"/>
</dbReference>
<dbReference type="GO" id="GO:0140664">
    <property type="term" value="F:ATP-dependent DNA damage sensor activity"/>
    <property type="evidence" value="ECO:0007669"/>
    <property type="project" value="InterPro"/>
</dbReference>
<dbReference type="GO" id="GO:0045003">
    <property type="term" value="P:double-strand break repair via synthesis-dependent strand annealing"/>
    <property type="evidence" value="ECO:0007669"/>
    <property type="project" value="TreeGrafter"/>
</dbReference>